<dbReference type="EMBL" id="JZWT02000004">
    <property type="protein sequence ID" value="MFB6490054.1"/>
    <property type="molecule type" value="Genomic_DNA"/>
</dbReference>
<gene>
    <name evidence="1" type="ORF">TU35_002210</name>
</gene>
<organism evidence="1 2">
    <name type="scientific">Thermoproteus sp. AZ2</name>
    <dbReference type="NCBI Taxonomy" id="1609232"/>
    <lineage>
        <taxon>Archaea</taxon>
        <taxon>Thermoproteota</taxon>
        <taxon>Thermoprotei</taxon>
        <taxon>Thermoproteales</taxon>
        <taxon>Thermoproteaceae</taxon>
        <taxon>Thermoproteus</taxon>
    </lineage>
</organism>
<reference evidence="1" key="1">
    <citation type="submission" date="2024-07" db="EMBL/GenBank/DDBJ databases">
        <title>Metagenome and Metagenome-Assembled Genomes of Archaea from a hot spring from the geothermal field of Los Azufres, Mexico.</title>
        <authorList>
            <person name="Marin-Paredes R."/>
            <person name="Martinez-Romero E."/>
            <person name="Servin-Garciduenas L.E."/>
        </authorList>
    </citation>
    <scope>NUCLEOTIDE SEQUENCE</scope>
</reference>
<proteinExistence type="predicted"/>
<name>A0ACC6V011_9CREN</name>
<accession>A0ACC6V011</accession>
<sequence length="168" mass="17875">MAKRIVNVPLQGGKFAPNPQFQDALKGLGLDPSAVAQRVQEALKKYSGLPISKVELEVDESTKQYAVLVKLAPIGDLLLRLLGKDAGAHDAAKETIGDIGMEKIVQIAVAKYPELKSRSLKAAVKQVLSTCKAMGITVDGKSPAEVVRAVDEGAYDEIIKKAEAELAP</sequence>
<evidence type="ECO:0000313" key="1">
    <source>
        <dbReference type="EMBL" id="MFB6490054.1"/>
    </source>
</evidence>
<protein>
    <submittedName>
        <fullName evidence="1">50S ribosomal protein L11</fullName>
    </submittedName>
</protein>
<keyword evidence="1" id="KW-0689">Ribosomal protein</keyword>
<comment type="caution">
    <text evidence="1">The sequence shown here is derived from an EMBL/GenBank/DDBJ whole genome shotgun (WGS) entry which is preliminary data.</text>
</comment>
<keyword evidence="1" id="KW-0687">Ribonucleoprotein</keyword>
<evidence type="ECO:0000313" key="2">
    <source>
        <dbReference type="Proteomes" id="UP000033636"/>
    </source>
</evidence>
<dbReference type="Proteomes" id="UP000033636">
    <property type="component" value="Unassembled WGS sequence"/>
</dbReference>